<evidence type="ECO:0000313" key="4">
    <source>
        <dbReference type="Proteomes" id="UP001234880"/>
    </source>
</evidence>
<feature type="compositionally biased region" description="Low complexity" evidence="2">
    <location>
        <begin position="1073"/>
        <end position="1093"/>
    </location>
</feature>
<gene>
    <name evidence="3" type="ORF">JOF35_004011</name>
</gene>
<organism evidence="3 4">
    <name type="scientific">Streptomyces demainii</name>
    <dbReference type="NCBI Taxonomy" id="588122"/>
    <lineage>
        <taxon>Bacteria</taxon>
        <taxon>Bacillati</taxon>
        <taxon>Actinomycetota</taxon>
        <taxon>Actinomycetes</taxon>
        <taxon>Kitasatosporales</taxon>
        <taxon>Streptomycetaceae</taxon>
        <taxon>Streptomyces</taxon>
    </lineage>
</organism>
<evidence type="ECO:0000256" key="2">
    <source>
        <dbReference type="SAM" id="MobiDB-lite"/>
    </source>
</evidence>
<feature type="region of interest" description="Disordered" evidence="2">
    <location>
        <begin position="2109"/>
        <end position="2150"/>
    </location>
</feature>
<feature type="coiled-coil region" evidence="1">
    <location>
        <begin position="1865"/>
        <end position="1892"/>
    </location>
</feature>
<feature type="compositionally biased region" description="Basic and acidic residues" evidence="2">
    <location>
        <begin position="1117"/>
        <end position="1141"/>
    </location>
</feature>
<evidence type="ECO:0000256" key="1">
    <source>
        <dbReference type="SAM" id="Coils"/>
    </source>
</evidence>
<feature type="region of interest" description="Disordered" evidence="2">
    <location>
        <begin position="617"/>
        <end position="658"/>
    </location>
</feature>
<keyword evidence="1" id="KW-0175">Coiled coil</keyword>
<feature type="compositionally biased region" description="Basic and acidic residues" evidence="2">
    <location>
        <begin position="801"/>
        <end position="843"/>
    </location>
</feature>
<feature type="region of interest" description="Disordered" evidence="2">
    <location>
        <begin position="796"/>
        <end position="871"/>
    </location>
</feature>
<feature type="region of interest" description="Disordered" evidence="2">
    <location>
        <begin position="898"/>
        <end position="1237"/>
    </location>
</feature>
<comment type="caution">
    <text evidence="3">The sequence shown here is derived from an EMBL/GenBank/DDBJ whole genome shotgun (WGS) entry which is preliminary data.</text>
</comment>
<proteinExistence type="predicted"/>
<reference evidence="3 4" key="1">
    <citation type="submission" date="2023-07" db="EMBL/GenBank/DDBJ databases">
        <title>Sequencing the genomes of 1000 actinobacteria strains.</title>
        <authorList>
            <person name="Klenk H.-P."/>
        </authorList>
    </citation>
    <scope>NUCLEOTIDE SEQUENCE [LARGE SCALE GENOMIC DNA]</scope>
    <source>
        <strain evidence="3 4">DSM 41600</strain>
    </source>
</reference>
<accession>A0ABT9KTQ4</accession>
<feature type="compositionally biased region" description="Low complexity" evidence="2">
    <location>
        <begin position="1101"/>
        <end position="1116"/>
    </location>
</feature>
<evidence type="ECO:0008006" key="5">
    <source>
        <dbReference type="Google" id="ProtNLM"/>
    </source>
</evidence>
<sequence>MYELSRVRLYSIGPAGARYADTVLDLRGVGEPVPSPAPTQAEFFEEEPVGPPRRPAPAGVLFLENGGGKSVLLKLIFSVMLPGHRNTLGGASSGVLRKFLLADDCGHVALEWQHTVTGETVVVGKVSEWRGRQVSNDPRKFAEAWYSFRPGPGLSLDSLPVAESAAVRPAAEGASTARGRRRTMKGFRDALTEAGKAYPHLDVVWVEIHERWNEHLGELGLDPELFRYQREMNADEGEAAGLFAVKNDSDFTDLLLRAVTDTRDTDGLADLVHGFAHKLGRRAELTAERDFTAGSLDLLQRIADAAERREQARGVHAGAERRTRTLARRLSARGAEERARAAELAERVASAEQAVTDAEGARRRSELVAAELAYRHASLALAAAEKGAAAQRRELVDARTLHSAWQAAETVLRHRAAADRSARVAAAIREAERDAAPALAARAKAAADLVRALHAAAEDGERVAGEEEDRAAALQEAGEAAHRDATSAATAAQRARSDAEHLRQRLAEVEQETAEAVRAGWLDDSAPDADPARAALAASDAEKTTVAAFDEARETARRTADHAKSAAAEEARAELAAARAVDAARAAESAYDAERRAAEALGAEQRLIELLGLPQPSATVPAPRGGSRPSAAAEARGTGRVTVRIPDPGAVGGQGTRALPADADRAGWITIRVDEEDVDDVGLSQLPAAFRAGPAPHAPPPTEDPALHDPGSCDPGSCGHASCDPGSCGRASCGRASCDPGSCGCASCGRASCDPGSCGCASCGRASCDPGSCGCASCGRASCDPGSCGCASCGRASCDPGSRDRAACDPGSREPGSRDRASRDHAYASDEPLTDARGRHPAEGRYPACGEGPSAVDAPGVGEPRPADRMTGRVDGAARVDAGWSGVHAAGGRMGSCPVDGAAPAGPTEGDGAAAGDGRPGAGPAGQVAGHVAEAGAASVDGGRPDAGPVGEAEASRAVGREAARAGEAEAGQALRRRPLAAEARPAGRVTMRIDEAGGAPSGGGPRPDGPREATRAVAAESRPSGEVSARIEDGSGDGDEARSETAADTARAEGSRAEGAGAETGRAEGVRAEGAGADAGRAEGAGAGASRAEGADAGRAEGAGAGAARVGGVRADAARVEGARAEGVRADAVRAEDGRAEGAGADTGRAEGVRAEGAGGGAVRAEGARADAVRDDTVRADAVRADAARTGVTDSDATDESDCWSPDPGGEPGRERSGRSRPARRPLADGPLTAEELDRNADALRELLEESVAAAERQLFELRTAAAEDSRILGALGDGGLLPPSPDVLAAVEYLGEHGIPALPGWRYLAQSVDPADHAAVLAARPELVDGVVITDPDSHARAREVLGQASLLPRSAVAVGTSAALLAPTPASGTEDSGVFLVPPNPAMHDERAADDERRELRARATERDEEIRALAARLAGDRALSARLASWRTGCPPGRLAELAAAAETAREAADTAQRALVEARTARAEADEAATEAARVRDERQEAAQRARRVADALAGLAYRLRERATWQTRLRELAEEAAEYEERAAGCVDRARAADEDRRAAQRAADDARRTARALRAERAEIAGAPDDLGEDTEPPSASLPALREAYRAASQVYEKVGVGADLRAEQARAESDESAALASLDRLTNKVRTRAAQLLEGTDGADGPSRQAAAARAESLVQMLESRASAASEQLGRLRGEAERLAPADGDAHTELPEELVPADAEQAKELLRTANGELAARTDALDTARTAHADLVRAHRSAEDAAGGFDETAALLRDLLRDGPGAEDDGERPEPYAGVLAEARQSAAEARRSLRGCAADLSAAEAAVREAGDVLVRHANSTRYEQVRTPARQQIRELPAAALPEHAAAWAEAFAPRLRVLTDELEQLERNRDSIVDRLRGLVESCLATLRSAQRLSRLPEGLGEWSGQEFLRIRFEDPDQATLTERLGEVIDEATRSAVRKNSDLRRDGMSLLLRGVHAALQPRGVAVEILKPDAVLRAERVPVGQMGDVFSGGQLLTAAIALYCTMAALRSNDRGRDKHRHAGTLFLDNPIGRANATYLLELQRAVADALGVQLLYTTGLFDTTALAEFPLVIRLRNDADLRAGLKYISVEEHLRPGLPVREPEEEPQVHGQITATRMYRRPDADAPASAPASAGASADGP</sequence>
<feature type="compositionally biased region" description="Low complexity" evidence="2">
    <location>
        <begin position="900"/>
        <end position="912"/>
    </location>
</feature>
<feature type="compositionally biased region" description="Basic and acidic residues" evidence="2">
    <location>
        <begin position="1030"/>
        <end position="1057"/>
    </location>
</feature>
<feature type="coiled-coil region" evidence="1">
    <location>
        <begin position="1443"/>
        <end position="1567"/>
    </location>
</feature>
<dbReference type="RefSeq" id="WP_079145298.1">
    <property type="nucleotide sequence ID" value="NZ_JAURUE010000001.1"/>
</dbReference>
<name>A0ABT9KTQ4_9ACTN</name>
<dbReference type="Proteomes" id="UP001234880">
    <property type="component" value="Unassembled WGS sequence"/>
</dbReference>
<keyword evidence="4" id="KW-1185">Reference proteome</keyword>
<feature type="compositionally biased region" description="Basic and acidic residues" evidence="2">
    <location>
        <begin position="959"/>
        <end position="968"/>
    </location>
</feature>
<feature type="compositionally biased region" description="Gly residues" evidence="2">
    <location>
        <begin position="913"/>
        <end position="924"/>
    </location>
</feature>
<dbReference type="EMBL" id="JAURUE010000001">
    <property type="protein sequence ID" value="MDP9611734.1"/>
    <property type="molecule type" value="Genomic_DNA"/>
</dbReference>
<feature type="compositionally biased region" description="Basic and acidic residues" evidence="2">
    <location>
        <begin position="1167"/>
        <end position="1188"/>
    </location>
</feature>
<feature type="compositionally biased region" description="Low complexity" evidence="2">
    <location>
        <begin position="2134"/>
        <end position="2150"/>
    </location>
</feature>
<feature type="coiled-coil region" evidence="1">
    <location>
        <begin position="492"/>
        <end position="519"/>
    </location>
</feature>
<protein>
    <recommendedName>
        <fullName evidence="5">Chromosome segregation ATPase</fullName>
    </recommendedName>
</protein>
<feature type="region of interest" description="Disordered" evidence="2">
    <location>
        <begin position="1644"/>
        <end position="1663"/>
    </location>
</feature>
<evidence type="ECO:0000313" key="3">
    <source>
        <dbReference type="EMBL" id="MDP9611734.1"/>
    </source>
</evidence>